<dbReference type="Gene3D" id="3.40.630.30">
    <property type="match status" value="1"/>
</dbReference>
<protein>
    <submittedName>
        <fullName evidence="2">Acyl-CoA N-acyltransferase</fullName>
    </submittedName>
</protein>
<keyword evidence="3" id="KW-1185">Reference proteome</keyword>
<organism evidence="2 3">
    <name type="scientific">Jaminaea rosea</name>
    <dbReference type="NCBI Taxonomy" id="1569628"/>
    <lineage>
        <taxon>Eukaryota</taxon>
        <taxon>Fungi</taxon>
        <taxon>Dikarya</taxon>
        <taxon>Basidiomycota</taxon>
        <taxon>Ustilaginomycotina</taxon>
        <taxon>Exobasidiomycetes</taxon>
        <taxon>Microstromatales</taxon>
        <taxon>Microstromatales incertae sedis</taxon>
        <taxon>Jaminaea</taxon>
    </lineage>
</organism>
<sequence>MSMDFPTANQPGDAEYAAWSQPIGPSVPTHAAPIPTSVPLHGKHVDLLPPSTRHVTDFWCAFAAHPEHDKLHTYMLDGPWVDQAGFEEHQNKFVQQKGMAFFALVPKGDEVAVHTSDGAERPALGRFALTNVAPYNRSCEVGHVILSPKLQRTKAATEAFLLLGRHVFEDLGYRRWEWKCNDLNAPSKRAAERYGFRFEGVFRKHYIVKGRSRDTAWFSIIDDEWPLCRAAFEDWLKDDNFDAKGRQKLGLKEVREKLEGEWESKKVTMPEVKDGERGR</sequence>
<dbReference type="PANTHER" id="PTHR43441">
    <property type="entry name" value="RIBOSOMAL-PROTEIN-SERINE ACETYLTRANSFERASE"/>
    <property type="match status" value="1"/>
</dbReference>
<dbReference type="InterPro" id="IPR051908">
    <property type="entry name" value="Ribosomal_N-acetyltransferase"/>
</dbReference>
<dbReference type="AlphaFoldDB" id="A0A316UVK0"/>
<dbReference type="GeneID" id="37027791"/>
<proteinExistence type="predicted"/>
<keyword evidence="2" id="KW-0012">Acyltransferase</keyword>
<dbReference type="Pfam" id="PF13302">
    <property type="entry name" value="Acetyltransf_3"/>
    <property type="match status" value="1"/>
</dbReference>
<evidence type="ECO:0000313" key="3">
    <source>
        <dbReference type="Proteomes" id="UP000245884"/>
    </source>
</evidence>
<evidence type="ECO:0000259" key="1">
    <source>
        <dbReference type="Pfam" id="PF13302"/>
    </source>
</evidence>
<keyword evidence="2" id="KW-0808">Transferase</keyword>
<dbReference type="GO" id="GO:0008999">
    <property type="term" value="F:protein-N-terminal-alanine acetyltransferase activity"/>
    <property type="evidence" value="ECO:0007669"/>
    <property type="project" value="TreeGrafter"/>
</dbReference>
<accession>A0A316UVK0</accession>
<evidence type="ECO:0000313" key="2">
    <source>
        <dbReference type="EMBL" id="PWN27943.1"/>
    </source>
</evidence>
<dbReference type="PANTHER" id="PTHR43441:SF2">
    <property type="entry name" value="FAMILY ACETYLTRANSFERASE, PUTATIVE (AFU_ORTHOLOGUE AFUA_7G00850)-RELATED"/>
    <property type="match status" value="1"/>
</dbReference>
<dbReference type="GO" id="GO:1990189">
    <property type="term" value="F:protein N-terminal-serine acetyltransferase activity"/>
    <property type="evidence" value="ECO:0007669"/>
    <property type="project" value="TreeGrafter"/>
</dbReference>
<dbReference type="InterPro" id="IPR000182">
    <property type="entry name" value="GNAT_dom"/>
</dbReference>
<name>A0A316UVK0_9BASI</name>
<dbReference type="SUPFAM" id="SSF55729">
    <property type="entry name" value="Acyl-CoA N-acyltransferases (Nat)"/>
    <property type="match status" value="1"/>
</dbReference>
<gene>
    <name evidence="2" type="ORF">BDZ90DRAFT_231724</name>
</gene>
<dbReference type="FunFam" id="3.40.630.30:FF:000047">
    <property type="entry name" value="Acetyltransferase, GNAT family"/>
    <property type="match status" value="1"/>
</dbReference>
<dbReference type="Proteomes" id="UP000245884">
    <property type="component" value="Unassembled WGS sequence"/>
</dbReference>
<dbReference type="RefSeq" id="XP_025362555.1">
    <property type="nucleotide sequence ID" value="XM_025505968.1"/>
</dbReference>
<feature type="domain" description="N-acetyltransferase" evidence="1">
    <location>
        <begin position="47"/>
        <end position="197"/>
    </location>
</feature>
<dbReference type="EMBL" id="KZ819666">
    <property type="protein sequence ID" value="PWN27943.1"/>
    <property type="molecule type" value="Genomic_DNA"/>
</dbReference>
<reference evidence="2 3" key="1">
    <citation type="journal article" date="2018" name="Mol. Biol. Evol.">
        <title>Broad Genomic Sampling Reveals a Smut Pathogenic Ancestry of the Fungal Clade Ustilaginomycotina.</title>
        <authorList>
            <person name="Kijpornyongpan T."/>
            <person name="Mondo S.J."/>
            <person name="Barry K."/>
            <person name="Sandor L."/>
            <person name="Lee J."/>
            <person name="Lipzen A."/>
            <person name="Pangilinan J."/>
            <person name="LaButti K."/>
            <person name="Hainaut M."/>
            <person name="Henrissat B."/>
            <person name="Grigoriev I.V."/>
            <person name="Spatafora J.W."/>
            <person name="Aime M.C."/>
        </authorList>
    </citation>
    <scope>NUCLEOTIDE SEQUENCE [LARGE SCALE GENOMIC DNA]</scope>
    <source>
        <strain evidence="2 3">MCA 5214</strain>
    </source>
</reference>
<dbReference type="OrthoDB" id="41238at2759"/>
<dbReference type="InterPro" id="IPR016181">
    <property type="entry name" value="Acyl_CoA_acyltransferase"/>
</dbReference>